<dbReference type="PROSITE" id="PS50937">
    <property type="entry name" value="HTH_MERR_2"/>
    <property type="match status" value="1"/>
</dbReference>
<dbReference type="SUPFAM" id="SSF46955">
    <property type="entry name" value="Putative DNA-binding domain"/>
    <property type="match status" value="1"/>
</dbReference>
<proteinExistence type="predicted"/>
<dbReference type="PANTHER" id="PTHR30204:SF69">
    <property type="entry name" value="MERR-FAMILY TRANSCRIPTIONAL REGULATOR"/>
    <property type="match status" value="1"/>
</dbReference>
<dbReference type="InterPro" id="IPR010499">
    <property type="entry name" value="AraC_E-bd"/>
</dbReference>
<dbReference type="CDD" id="cd01107">
    <property type="entry name" value="HTH_BmrR"/>
    <property type="match status" value="1"/>
</dbReference>
<evidence type="ECO:0000313" key="6">
    <source>
        <dbReference type="EMBL" id="RVU94885.1"/>
    </source>
</evidence>
<dbReference type="InterPro" id="IPR000551">
    <property type="entry name" value="MerR-type_HTH_dom"/>
</dbReference>
<dbReference type="InterPro" id="IPR047057">
    <property type="entry name" value="MerR_fam"/>
</dbReference>
<dbReference type="RefSeq" id="WP_127978818.1">
    <property type="nucleotide sequence ID" value="NZ_JBBJUN010000001.1"/>
</dbReference>
<comment type="caution">
    <text evidence="6">The sequence shown here is derived from an EMBL/GenBank/DDBJ whole genome shotgun (WGS) entry which is preliminary data.</text>
</comment>
<gene>
    <name evidence="6" type="ORF">EK398_08490</name>
</gene>
<dbReference type="PANTHER" id="PTHR30204">
    <property type="entry name" value="REDOX-CYCLING DRUG-SENSING TRANSCRIPTIONAL ACTIVATOR SOXR"/>
    <property type="match status" value="1"/>
</dbReference>
<dbReference type="InterPro" id="IPR029442">
    <property type="entry name" value="GyrI-like"/>
</dbReference>
<keyword evidence="3" id="KW-0238">DNA-binding</keyword>
<dbReference type="Gene3D" id="1.10.1660.10">
    <property type="match status" value="1"/>
</dbReference>
<dbReference type="Gene3D" id="3.20.80.10">
    <property type="entry name" value="Regulatory factor, effector binding domain"/>
    <property type="match status" value="1"/>
</dbReference>
<sequence length="280" mass="32930">MDHECEKVEEKLYRIGMFSKMNQVTIKALRYYDEVGLLRPRFIDLDNGYRYYSSSQLEPLHRLLALRRIGYSIEEIKRVQDGESEQRILQRKKQQLMKEISDRMSMLSQIEGYLQQEDDNYHMVIKRLPEVIVASMRKIIHSFEALSSMIPEMGSQMEKAGCVCALPEYCFNIYHDAGYKEENIDIEVCESVVEMKEETDELKFKRMDEVPQAVCTMHKGPYENIPRAFAAAIKFVEDNDYEIIGSIRESYIDGMWNKDSEDDWLTEIQIPVKKSEKSLQ</sequence>
<keyword evidence="2" id="KW-0805">Transcription regulation</keyword>
<dbReference type="SUPFAM" id="SSF55136">
    <property type="entry name" value="Probable bacterial effector-binding domain"/>
    <property type="match status" value="1"/>
</dbReference>
<dbReference type="Pfam" id="PF13411">
    <property type="entry name" value="MerR_1"/>
    <property type="match status" value="1"/>
</dbReference>
<evidence type="ECO:0000256" key="4">
    <source>
        <dbReference type="ARBA" id="ARBA00023163"/>
    </source>
</evidence>
<dbReference type="GO" id="GO:0003700">
    <property type="term" value="F:DNA-binding transcription factor activity"/>
    <property type="evidence" value="ECO:0007669"/>
    <property type="project" value="InterPro"/>
</dbReference>
<reference evidence="6 7" key="1">
    <citation type="submission" date="2018-12" db="EMBL/GenBank/DDBJ databases">
        <title>A novel vanA-carrying plasmid in a clinical isolate of Enterococcus avium.</title>
        <authorList>
            <person name="Bernasconi O.J."/>
            <person name="Luzzaro F."/>
            <person name="Endimiani A."/>
        </authorList>
    </citation>
    <scope>NUCLEOTIDE SEQUENCE [LARGE SCALE GENOMIC DNA]</scope>
    <source>
        <strain evidence="6 7">LC0559/18</strain>
    </source>
</reference>
<dbReference type="SMART" id="SM00422">
    <property type="entry name" value="HTH_MERR"/>
    <property type="match status" value="1"/>
</dbReference>
<evidence type="ECO:0000256" key="2">
    <source>
        <dbReference type="ARBA" id="ARBA00023015"/>
    </source>
</evidence>
<accession>A0A437UMP1</accession>
<dbReference type="EMBL" id="RYZS01000001">
    <property type="protein sequence ID" value="RVU94885.1"/>
    <property type="molecule type" value="Genomic_DNA"/>
</dbReference>
<dbReference type="SMART" id="SM00871">
    <property type="entry name" value="AraC_E_bind"/>
    <property type="match status" value="1"/>
</dbReference>
<feature type="domain" description="HTH merR-type" evidence="5">
    <location>
        <begin position="12"/>
        <end position="82"/>
    </location>
</feature>
<dbReference type="GO" id="GO:0003677">
    <property type="term" value="F:DNA binding"/>
    <property type="evidence" value="ECO:0007669"/>
    <property type="project" value="UniProtKB-KW"/>
</dbReference>
<evidence type="ECO:0000313" key="7">
    <source>
        <dbReference type="Proteomes" id="UP000288388"/>
    </source>
</evidence>
<dbReference type="Proteomes" id="UP000288388">
    <property type="component" value="Unassembled WGS sequence"/>
</dbReference>
<dbReference type="InterPro" id="IPR009061">
    <property type="entry name" value="DNA-bd_dom_put_sf"/>
</dbReference>
<evidence type="ECO:0000256" key="3">
    <source>
        <dbReference type="ARBA" id="ARBA00023125"/>
    </source>
</evidence>
<name>A0A437UMP1_ENTAV</name>
<protein>
    <submittedName>
        <fullName evidence="6">MerR family transcriptional regulator</fullName>
    </submittedName>
</protein>
<dbReference type="InterPro" id="IPR011256">
    <property type="entry name" value="Reg_factor_effector_dom_sf"/>
</dbReference>
<keyword evidence="1" id="KW-0678">Repressor</keyword>
<evidence type="ECO:0000259" key="5">
    <source>
        <dbReference type="PROSITE" id="PS50937"/>
    </source>
</evidence>
<keyword evidence="4" id="KW-0804">Transcription</keyword>
<dbReference type="Pfam" id="PF06445">
    <property type="entry name" value="GyrI-like"/>
    <property type="match status" value="1"/>
</dbReference>
<evidence type="ECO:0000256" key="1">
    <source>
        <dbReference type="ARBA" id="ARBA00022491"/>
    </source>
</evidence>
<dbReference type="AlphaFoldDB" id="A0A437UMP1"/>
<organism evidence="6 7">
    <name type="scientific">Enterococcus avium</name>
    <name type="common">Streptococcus avium</name>
    <dbReference type="NCBI Taxonomy" id="33945"/>
    <lineage>
        <taxon>Bacteria</taxon>
        <taxon>Bacillati</taxon>
        <taxon>Bacillota</taxon>
        <taxon>Bacilli</taxon>
        <taxon>Lactobacillales</taxon>
        <taxon>Enterococcaceae</taxon>
        <taxon>Enterococcus</taxon>
    </lineage>
</organism>